<feature type="region of interest" description="Disordered" evidence="1">
    <location>
        <begin position="284"/>
        <end position="308"/>
    </location>
</feature>
<keyword evidence="5" id="KW-1185">Reference proteome</keyword>
<evidence type="ECO:0000313" key="4">
    <source>
        <dbReference type="EMBL" id="GMG39333.1"/>
    </source>
</evidence>
<protein>
    <submittedName>
        <fullName evidence="4">Unnamed protein product</fullName>
    </submittedName>
</protein>
<dbReference type="Proteomes" id="UP001165063">
    <property type="component" value="Unassembled WGS sequence"/>
</dbReference>
<feature type="compositionally biased region" description="Polar residues" evidence="1">
    <location>
        <begin position="91"/>
        <end position="108"/>
    </location>
</feature>
<accession>A0A9W6YZ11</accession>
<keyword evidence="3" id="KW-0732">Signal</keyword>
<dbReference type="EMBL" id="BSXU01002842">
    <property type="protein sequence ID" value="GMG39333.1"/>
    <property type="molecule type" value="Genomic_DNA"/>
</dbReference>
<keyword evidence="2" id="KW-0472">Membrane</keyword>
<feature type="transmembrane region" description="Helical" evidence="2">
    <location>
        <begin position="212"/>
        <end position="234"/>
    </location>
</feature>
<sequence length="415" mass="45232">MRPLRILYLRNLSNILFFLLCVKSVTSIPIPVPIATKLQQDPETQSSWVGQQTTVRLGEVIPDTQQSPSSSPSPYPSSSSYSSNVIDADSTSISTETMTTQPSESPSRFTAWMPTITTTTQIVEDGILQKRTIYSIDATSPTTLASAIINDSTSTRSSILLNTVPANTLEVSFASMKPAFENEPAATSTSSDDNSSSSSADQTTKKYGVSKVLIIILAVWGGLVLAIIIIYSYFYRKRRFMERQAAEILEKTHKHKKTQSSISMTIGLASTPIDLHRNPTIKTTGGFVKSGLPSMRRPNNTKGRSPEIGTARASVNDLLSSPISGMISSPTGTIIPPVQLNYSRPSKAPGMTRNTGGTQGTGLTGKTCVTQLDPDMYERQALRKSQLQNIQNSKPPPKISRPEDVVVRRSFPRWI</sequence>
<dbReference type="AlphaFoldDB" id="A0A9W6YZ11"/>
<evidence type="ECO:0000313" key="5">
    <source>
        <dbReference type="Proteomes" id="UP001165063"/>
    </source>
</evidence>
<organism evidence="4 5">
    <name type="scientific">Ambrosiozyma monospora</name>
    <name type="common">Yeast</name>
    <name type="synonym">Endomycopsis monosporus</name>
    <dbReference type="NCBI Taxonomy" id="43982"/>
    <lineage>
        <taxon>Eukaryota</taxon>
        <taxon>Fungi</taxon>
        <taxon>Dikarya</taxon>
        <taxon>Ascomycota</taxon>
        <taxon>Saccharomycotina</taxon>
        <taxon>Pichiomycetes</taxon>
        <taxon>Pichiales</taxon>
        <taxon>Pichiaceae</taxon>
        <taxon>Ambrosiozyma</taxon>
    </lineage>
</organism>
<evidence type="ECO:0000256" key="2">
    <source>
        <dbReference type="SAM" id="Phobius"/>
    </source>
</evidence>
<keyword evidence="2" id="KW-0812">Transmembrane</keyword>
<feature type="region of interest" description="Disordered" evidence="1">
    <location>
        <begin position="344"/>
        <end position="366"/>
    </location>
</feature>
<feature type="region of interest" description="Disordered" evidence="1">
    <location>
        <begin position="182"/>
        <end position="202"/>
    </location>
</feature>
<gene>
    <name evidence="4" type="ORF">Amon01_000525100</name>
</gene>
<feature type="compositionally biased region" description="Low complexity" evidence="1">
    <location>
        <begin position="67"/>
        <end position="83"/>
    </location>
</feature>
<keyword evidence="2" id="KW-1133">Transmembrane helix</keyword>
<evidence type="ECO:0000256" key="1">
    <source>
        <dbReference type="SAM" id="MobiDB-lite"/>
    </source>
</evidence>
<name>A0A9W6YZ11_AMBMO</name>
<comment type="caution">
    <text evidence="4">The sequence shown here is derived from an EMBL/GenBank/DDBJ whole genome shotgun (WGS) entry which is preliminary data.</text>
</comment>
<feature type="chain" id="PRO_5040889663" evidence="3">
    <location>
        <begin position="28"/>
        <end position="415"/>
    </location>
</feature>
<feature type="signal peptide" evidence="3">
    <location>
        <begin position="1"/>
        <end position="27"/>
    </location>
</feature>
<proteinExistence type="predicted"/>
<reference evidence="4" key="1">
    <citation type="submission" date="2023-04" db="EMBL/GenBank/DDBJ databases">
        <title>Ambrosiozyma monospora NBRC 1965.</title>
        <authorList>
            <person name="Ichikawa N."/>
            <person name="Sato H."/>
            <person name="Tonouchi N."/>
        </authorList>
    </citation>
    <scope>NUCLEOTIDE SEQUENCE</scope>
    <source>
        <strain evidence="4">NBRC 1965</strain>
    </source>
</reference>
<feature type="region of interest" description="Disordered" evidence="1">
    <location>
        <begin position="60"/>
        <end position="84"/>
    </location>
</feature>
<feature type="compositionally biased region" description="Low complexity" evidence="1">
    <location>
        <begin position="185"/>
        <end position="202"/>
    </location>
</feature>
<evidence type="ECO:0000256" key="3">
    <source>
        <dbReference type="SAM" id="SignalP"/>
    </source>
</evidence>
<feature type="region of interest" description="Disordered" evidence="1">
    <location>
        <begin position="91"/>
        <end position="110"/>
    </location>
</feature>